<dbReference type="EMBL" id="NAJL01000024">
    <property type="protein sequence ID" value="TKA27162.1"/>
    <property type="molecule type" value="Genomic_DNA"/>
</dbReference>
<dbReference type="Gene3D" id="3.10.129.10">
    <property type="entry name" value="Hotdog Thioesterase"/>
    <property type="match status" value="1"/>
</dbReference>
<dbReference type="CDD" id="cd03443">
    <property type="entry name" value="PaaI_thioesterase"/>
    <property type="match status" value="1"/>
</dbReference>
<reference evidence="4 5" key="1">
    <citation type="submission" date="2017-03" db="EMBL/GenBank/DDBJ databases">
        <title>Genomes of endolithic fungi from Antarctica.</title>
        <authorList>
            <person name="Coleine C."/>
            <person name="Masonjones S."/>
            <person name="Stajich J.E."/>
        </authorList>
    </citation>
    <scope>NUCLEOTIDE SEQUENCE [LARGE SCALE GENOMIC DNA]</scope>
    <source>
        <strain evidence="4 5">CCFEE 6315</strain>
    </source>
</reference>
<organism evidence="4 5">
    <name type="scientific">Salinomyces thailandicus</name>
    <dbReference type="NCBI Taxonomy" id="706561"/>
    <lineage>
        <taxon>Eukaryota</taxon>
        <taxon>Fungi</taxon>
        <taxon>Dikarya</taxon>
        <taxon>Ascomycota</taxon>
        <taxon>Pezizomycotina</taxon>
        <taxon>Dothideomycetes</taxon>
        <taxon>Dothideomycetidae</taxon>
        <taxon>Mycosphaerellales</taxon>
        <taxon>Teratosphaeriaceae</taxon>
        <taxon>Salinomyces</taxon>
    </lineage>
</organism>
<proteinExistence type="inferred from homology"/>
<keyword evidence="2" id="KW-0378">Hydrolase</keyword>
<evidence type="ECO:0000313" key="4">
    <source>
        <dbReference type="EMBL" id="TKA27162.1"/>
    </source>
</evidence>
<protein>
    <recommendedName>
        <fullName evidence="3">Thioesterase domain-containing protein</fullName>
    </recommendedName>
</protein>
<gene>
    <name evidence="4" type="ORF">B0A50_04499</name>
</gene>
<evidence type="ECO:0000259" key="3">
    <source>
        <dbReference type="Pfam" id="PF03061"/>
    </source>
</evidence>
<name>A0A4U0TYJ1_9PEZI</name>
<evidence type="ECO:0000256" key="2">
    <source>
        <dbReference type="ARBA" id="ARBA00022801"/>
    </source>
</evidence>
<dbReference type="PANTHER" id="PTHR21660:SF1">
    <property type="entry name" value="ACYL-COENZYME A THIOESTERASE 13"/>
    <property type="match status" value="1"/>
</dbReference>
<dbReference type="InterPro" id="IPR039298">
    <property type="entry name" value="ACOT13"/>
</dbReference>
<sequence>MSASKDERPPGSFEDLSPEERIKATLASSPSNDSRFYNLFMKHCGLVDVKALGPGRSVVTFSIKADPYYSNFSGNLHGGMQSAMFDICTSIAVQSMGKKDFWINGGVSRTLNVSYVRPAPEGIDMLMECEVLHMGRTLALLQGRLKRASDGALISTCEHNKAAVQSKPGFKL</sequence>
<evidence type="ECO:0000256" key="1">
    <source>
        <dbReference type="ARBA" id="ARBA00008324"/>
    </source>
</evidence>
<dbReference type="InterPro" id="IPR006683">
    <property type="entry name" value="Thioestr_dom"/>
</dbReference>
<comment type="caution">
    <text evidence="4">The sequence shown here is derived from an EMBL/GenBank/DDBJ whole genome shotgun (WGS) entry which is preliminary data.</text>
</comment>
<accession>A0A4U0TYJ1</accession>
<dbReference type="PANTHER" id="PTHR21660">
    <property type="entry name" value="THIOESTERASE SUPERFAMILY MEMBER-RELATED"/>
    <property type="match status" value="1"/>
</dbReference>
<dbReference type="AlphaFoldDB" id="A0A4U0TYJ1"/>
<comment type="similarity">
    <text evidence="1">Belongs to the thioesterase PaaI family.</text>
</comment>
<feature type="domain" description="Thioesterase" evidence="3">
    <location>
        <begin position="74"/>
        <end position="151"/>
    </location>
</feature>
<dbReference type="GO" id="GO:0047617">
    <property type="term" value="F:fatty acyl-CoA hydrolase activity"/>
    <property type="evidence" value="ECO:0007669"/>
    <property type="project" value="InterPro"/>
</dbReference>
<dbReference type="SUPFAM" id="SSF54637">
    <property type="entry name" value="Thioesterase/thiol ester dehydrase-isomerase"/>
    <property type="match status" value="1"/>
</dbReference>
<dbReference type="InterPro" id="IPR029069">
    <property type="entry name" value="HotDog_dom_sf"/>
</dbReference>
<dbReference type="Pfam" id="PF03061">
    <property type="entry name" value="4HBT"/>
    <property type="match status" value="1"/>
</dbReference>
<dbReference type="InterPro" id="IPR003736">
    <property type="entry name" value="PAAI_dom"/>
</dbReference>
<evidence type="ECO:0000313" key="5">
    <source>
        <dbReference type="Proteomes" id="UP000308549"/>
    </source>
</evidence>
<dbReference type="NCBIfam" id="TIGR00369">
    <property type="entry name" value="unchar_dom_1"/>
    <property type="match status" value="1"/>
</dbReference>
<keyword evidence="5" id="KW-1185">Reference proteome</keyword>
<dbReference type="Proteomes" id="UP000308549">
    <property type="component" value="Unassembled WGS sequence"/>
</dbReference>
<dbReference type="OrthoDB" id="2831072at2759"/>